<reference evidence="2 3" key="1">
    <citation type="journal article" date="2015" name="Nature">
        <title>rRNA introns, odd ribosomes, and small enigmatic genomes across a large radiation of phyla.</title>
        <authorList>
            <person name="Brown C.T."/>
            <person name="Hug L.A."/>
            <person name="Thomas B.C."/>
            <person name="Sharon I."/>
            <person name="Castelle C.J."/>
            <person name="Singh A."/>
            <person name="Wilkins M.J."/>
            <person name="Williams K.H."/>
            <person name="Banfield J.F."/>
        </authorList>
    </citation>
    <scope>NUCLEOTIDE SEQUENCE [LARGE SCALE GENOMIC DNA]</scope>
</reference>
<name>A0A0G0UDQ5_9BACT</name>
<evidence type="ECO:0000313" key="3">
    <source>
        <dbReference type="Proteomes" id="UP000034531"/>
    </source>
</evidence>
<comment type="caution">
    <text evidence="2">The sequence shown here is derived from an EMBL/GenBank/DDBJ whole genome shotgun (WGS) entry which is preliminary data.</text>
</comment>
<dbReference type="PANTHER" id="PTHR38454">
    <property type="entry name" value="INTEGRAL MEMBRANE PROTEIN-RELATED"/>
    <property type="match status" value="1"/>
</dbReference>
<keyword evidence="1" id="KW-0472">Membrane</keyword>
<feature type="transmembrane region" description="Helical" evidence="1">
    <location>
        <begin position="12"/>
        <end position="31"/>
    </location>
</feature>
<sequence>MKKLFTKLNGKIIPLTIVILFFAPFLLQGRIPIPADSLIGLYHPFRDNAYLGFSAEHFPTKNPLITDPVLQTYPWRFLAFDNIKKGAIPLWDPYSFSGQPLLANIQSASLQFINVLYLALPFNLVWTLGIIIAPILTSLFMYLLLRSFKISQIASAYGAFVLPFTGYFISWLTWGTIISTAMWLPLILYCINKISEKVSAKYFFILVFSTFQTLVSGHWQTAFYVLIASLIYLLFKTYELKSLKLFLFVSLSFILGGLLSSVQVFPSFEFINLSNRAADQAFLPGRQDWFLPPQNLIQLVSPDFFGNPTTYNYWGIWNYAEFVSYVGIIPLFLALLSLFKRNRVVNFFWFLAITSLIFALQNPISKIPYLLNFPFVSSMQPSRVIFILGFTLSALCAFGLDLLLKDNFKKKFIAPALFLFLVIISLIFISKFHKNTFPIVVNLEPAYIAFRNLLFPAVITAFLFLAILLKMAKAPKIILVGFLFLATTVELFRFAYKFTPFSSFSIIYPSTGATSFLKNQQRPFRILATDRRILNGNISSVYKIEQVSGYNPLYLKSYAQLVSSWNSEKFSPPGSFNRIVTPINYNLPLVSFLNVKYLLTFDDIADSNFQKVFQEGQTKIYENRNVIPR</sequence>
<dbReference type="EMBL" id="LBYI01000041">
    <property type="protein sequence ID" value="KKR48287.1"/>
    <property type="molecule type" value="Genomic_DNA"/>
</dbReference>
<feature type="transmembrane region" description="Helical" evidence="1">
    <location>
        <begin position="152"/>
        <end position="169"/>
    </location>
</feature>
<feature type="transmembrane region" description="Helical" evidence="1">
    <location>
        <begin position="245"/>
        <end position="265"/>
    </location>
</feature>
<feature type="transmembrane region" description="Helical" evidence="1">
    <location>
        <begin position="346"/>
        <end position="364"/>
    </location>
</feature>
<feature type="non-terminal residue" evidence="2">
    <location>
        <position position="629"/>
    </location>
</feature>
<feature type="transmembrane region" description="Helical" evidence="1">
    <location>
        <begin position="477"/>
        <end position="496"/>
    </location>
</feature>
<protein>
    <submittedName>
        <fullName evidence="2">Uncharacterized protein</fullName>
    </submittedName>
</protein>
<dbReference type="InterPro" id="IPR018580">
    <property type="entry name" value="Uncharacterised_YfhO"/>
</dbReference>
<feature type="transmembrane region" description="Helical" evidence="1">
    <location>
        <begin position="221"/>
        <end position="238"/>
    </location>
</feature>
<keyword evidence="1" id="KW-0812">Transmembrane</keyword>
<organism evidence="2 3">
    <name type="scientific">Candidatus Curtissbacteria bacterium GW2011_GWA1_40_16</name>
    <dbReference type="NCBI Taxonomy" id="1618405"/>
    <lineage>
        <taxon>Bacteria</taxon>
        <taxon>Candidatus Curtissiibacteriota</taxon>
    </lineage>
</organism>
<feature type="transmembrane region" description="Helical" evidence="1">
    <location>
        <begin position="384"/>
        <end position="404"/>
    </location>
</feature>
<feature type="transmembrane region" description="Helical" evidence="1">
    <location>
        <begin position="124"/>
        <end position="145"/>
    </location>
</feature>
<dbReference type="Pfam" id="PF09586">
    <property type="entry name" value="YfhO"/>
    <property type="match status" value="1"/>
</dbReference>
<evidence type="ECO:0000256" key="1">
    <source>
        <dbReference type="SAM" id="Phobius"/>
    </source>
</evidence>
<keyword evidence="1" id="KW-1133">Transmembrane helix</keyword>
<feature type="transmembrane region" description="Helical" evidence="1">
    <location>
        <begin position="322"/>
        <end position="339"/>
    </location>
</feature>
<feature type="transmembrane region" description="Helical" evidence="1">
    <location>
        <begin position="416"/>
        <end position="433"/>
    </location>
</feature>
<accession>A0A0G0UDQ5</accession>
<feature type="transmembrane region" description="Helical" evidence="1">
    <location>
        <begin position="453"/>
        <end position="470"/>
    </location>
</feature>
<gene>
    <name evidence="2" type="ORF">UT84_C0041G0006</name>
</gene>
<proteinExistence type="predicted"/>
<evidence type="ECO:0000313" key="2">
    <source>
        <dbReference type="EMBL" id="KKR48287.1"/>
    </source>
</evidence>
<dbReference type="PANTHER" id="PTHR38454:SF1">
    <property type="entry name" value="INTEGRAL MEMBRANE PROTEIN"/>
    <property type="match status" value="1"/>
</dbReference>
<dbReference type="Proteomes" id="UP000034531">
    <property type="component" value="Unassembled WGS sequence"/>
</dbReference>
<dbReference type="AlphaFoldDB" id="A0A0G0UDQ5"/>